<feature type="non-terminal residue" evidence="2">
    <location>
        <position position="1"/>
    </location>
</feature>
<evidence type="ECO:0000313" key="3">
    <source>
        <dbReference type="Proteomes" id="UP000295192"/>
    </source>
</evidence>
<feature type="compositionally biased region" description="Acidic residues" evidence="1">
    <location>
        <begin position="8"/>
        <end position="18"/>
    </location>
</feature>
<dbReference type="AlphaFoldDB" id="A0A484AQ69"/>
<protein>
    <submittedName>
        <fullName evidence="2">Uncharacterized protein</fullName>
    </submittedName>
</protein>
<evidence type="ECO:0000256" key="1">
    <source>
        <dbReference type="SAM" id="MobiDB-lite"/>
    </source>
</evidence>
<accession>A0A484AQ69</accession>
<organism evidence="2 3">
    <name type="scientific">Drosophila navojoa</name>
    <name type="common">Fruit fly</name>
    <dbReference type="NCBI Taxonomy" id="7232"/>
    <lineage>
        <taxon>Eukaryota</taxon>
        <taxon>Metazoa</taxon>
        <taxon>Ecdysozoa</taxon>
        <taxon>Arthropoda</taxon>
        <taxon>Hexapoda</taxon>
        <taxon>Insecta</taxon>
        <taxon>Pterygota</taxon>
        <taxon>Neoptera</taxon>
        <taxon>Endopterygota</taxon>
        <taxon>Diptera</taxon>
        <taxon>Brachycera</taxon>
        <taxon>Muscomorpha</taxon>
        <taxon>Ephydroidea</taxon>
        <taxon>Drosophilidae</taxon>
        <taxon>Drosophila</taxon>
    </lineage>
</organism>
<proteinExistence type="predicted"/>
<feature type="region of interest" description="Disordered" evidence="1">
    <location>
        <begin position="1"/>
        <end position="36"/>
    </location>
</feature>
<name>A0A484AQ69_DRONA</name>
<keyword evidence="3" id="KW-1185">Reference proteome</keyword>
<gene>
    <name evidence="2" type="ORF">AWZ03_014671</name>
</gene>
<evidence type="ECO:0000313" key="2">
    <source>
        <dbReference type="EMBL" id="TDG38907.1"/>
    </source>
</evidence>
<comment type="caution">
    <text evidence="2">The sequence shown here is derived from an EMBL/GenBank/DDBJ whole genome shotgun (WGS) entry which is preliminary data.</text>
</comment>
<dbReference type="EMBL" id="LSRL02001668">
    <property type="protein sequence ID" value="TDG38907.1"/>
    <property type="molecule type" value="Genomic_DNA"/>
</dbReference>
<dbReference type="Proteomes" id="UP000295192">
    <property type="component" value="Unassembled WGS sequence"/>
</dbReference>
<reference evidence="2 3" key="1">
    <citation type="journal article" date="2019" name="J. Hered.">
        <title>An Improved Genome Assembly for Drosophila navojoa, the Basal Species in the mojavensis Cluster.</title>
        <authorList>
            <person name="Vanderlinde T."/>
            <person name="Dupim E.G."/>
            <person name="Nazario-Yepiz N.O."/>
            <person name="Carvalho A.B."/>
        </authorList>
    </citation>
    <scope>NUCLEOTIDE SEQUENCE [LARGE SCALE GENOMIC DNA]</scope>
    <source>
        <strain evidence="2">Navoj_Jal97</strain>
        <tissue evidence="2">Whole organism</tissue>
    </source>
</reference>
<sequence>ISKGIADTGEDDDDDIEDNNSINLRVEPDDNVGWKK</sequence>